<proteinExistence type="predicted"/>
<evidence type="ECO:0000313" key="2">
    <source>
        <dbReference type="Proteomes" id="UP000253517"/>
    </source>
</evidence>
<accession>A0A368ZY32</accession>
<keyword evidence="2" id="KW-1185">Reference proteome</keyword>
<protein>
    <submittedName>
        <fullName evidence="1">Uncharacterized protein</fullName>
    </submittedName>
</protein>
<reference evidence="1 2" key="1">
    <citation type="submission" date="2018-07" db="EMBL/GenBank/DDBJ databases">
        <title>Genomic Encyclopedia of Type Strains, Phase IV (KMG-IV): sequencing the most valuable type-strain genomes for metagenomic binning, comparative biology and taxonomic classification.</title>
        <authorList>
            <person name="Goeker M."/>
        </authorList>
    </citation>
    <scope>NUCLEOTIDE SEQUENCE [LARGE SCALE GENOMIC DNA]</scope>
    <source>
        <strain evidence="1 2">DSM 21410</strain>
    </source>
</reference>
<comment type="caution">
    <text evidence="1">The sequence shown here is derived from an EMBL/GenBank/DDBJ whole genome shotgun (WGS) entry which is preliminary data.</text>
</comment>
<name>A0A368ZY32_9FLAO</name>
<dbReference type="AlphaFoldDB" id="A0A368ZY32"/>
<gene>
    <name evidence="1" type="ORF">DES35_10651</name>
</gene>
<organism evidence="1 2">
    <name type="scientific">Schleiferia thermophila</name>
    <dbReference type="NCBI Taxonomy" id="884107"/>
    <lineage>
        <taxon>Bacteria</taxon>
        <taxon>Pseudomonadati</taxon>
        <taxon>Bacteroidota</taxon>
        <taxon>Flavobacteriia</taxon>
        <taxon>Flavobacteriales</taxon>
        <taxon>Schleiferiaceae</taxon>
        <taxon>Schleiferia</taxon>
    </lineage>
</organism>
<dbReference type="EMBL" id="QPJS01000006">
    <property type="protein sequence ID" value="RCX01950.1"/>
    <property type="molecule type" value="Genomic_DNA"/>
</dbReference>
<dbReference type="Proteomes" id="UP000253517">
    <property type="component" value="Unassembled WGS sequence"/>
</dbReference>
<evidence type="ECO:0000313" key="1">
    <source>
        <dbReference type="EMBL" id="RCX01950.1"/>
    </source>
</evidence>
<sequence length="45" mass="5347">MGGKFIKIVNYSRGPEYARGERDAAELLFECEEYWQIFNAMNGRW</sequence>